<dbReference type="Gene3D" id="3.20.20.80">
    <property type="entry name" value="Glycosidases"/>
    <property type="match status" value="1"/>
</dbReference>
<organism evidence="10 11">
    <name type="scientific">Granulicella pectinivorans</name>
    <dbReference type="NCBI Taxonomy" id="474950"/>
    <lineage>
        <taxon>Bacteria</taxon>
        <taxon>Pseudomonadati</taxon>
        <taxon>Acidobacteriota</taxon>
        <taxon>Terriglobia</taxon>
        <taxon>Terriglobales</taxon>
        <taxon>Acidobacteriaceae</taxon>
        <taxon>Granulicella</taxon>
    </lineage>
</organism>
<evidence type="ECO:0000256" key="1">
    <source>
        <dbReference type="ARBA" id="ARBA00004071"/>
    </source>
</evidence>
<dbReference type="PIRSF" id="PIRSF001092">
    <property type="entry name" value="Alpha-L-fucosidase"/>
    <property type="match status" value="1"/>
</dbReference>
<dbReference type="GO" id="GO:0005764">
    <property type="term" value="C:lysosome"/>
    <property type="evidence" value="ECO:0007669"/>
    <property type="project" value="TreeGrafter"/>
</dbReference>
<evidence type="ECO:0000256" key="6">
    <source>
        <dbReference type="ARBA" id="ARBA00023295"/>
    </source>
</evidence>
<evidence type="ECO:0000313" key="11">
    <source>
        <dbReference type="Proteomes" id="UP000199024"/>
    </source>
</evidence>
<dbReference type="GO" id="GO:0016139">
    <property type="term" value="P:glycoside catabolic process"/>
    <property type="evidence" value="ECO:0007669"/>
    <property type="project" value="TreeGrafter"/>
</dbReference>
<sequence>MKAFTRTAFLLCTTTLAWPSDVSSAQSAPANAAYQPNLTSLERHPLPQWYADAKLGVMVVWGIYSVPGWAPLVHKDHDFASQDFIKDDPYAEWYYNAMRVPGSPTEAYHREHFGANFGYYQFASQFEKESLKWQPEKMANQLKNAGVKYVVVTTKFHDGYMLWPTAVENPNQQGITSPRDITGELTAAVRKAGMRMGIYYSGGFDWTFDRGPVLTNPDYEAIKPQTVAYGDYAYSQMKELISLYHPAVLWNDIDWPKTGKPLQVIADYYNAVPDGVVDDRFGVAHADFQSPEYVNFHEIRSKKWEEVRGLGASFGYNRAEGEAETISPRELVHLLVDVVSKNGNLMLGVGPEADGSISPVQLARLQALGEWLKQNGEAIYGTKPWTRAEGDTGEALGLRFTQKDGNLYAILLDAPTTRSVLLHTVTARPDSQIFLLGDPNPISWKQEGADLRLQLPMTLPGKYAYSLRIAQP</sequence>
<evidence type="ECO:0000256" key="3">
    <source>
        <dbReference type="ARBA" id="ARBA00012662"/>
    </source>
</evidence>
<proteinExistence type="inferred from homology"/>
<evidence type="ECO:0000256" key="7">
    <source>
        <dbReference type="SAM" id="SignalP"/>
    </source>
</evidence>
<dbReference type="AlphaFoldDB" id="A0A1I6L4G9"/>
<feature type="domain" description="Alpha-L-fucosidase C-terminal" evidence="9">
    <location>
        <begin position="398"/>
        <end position="469"/>
    </location>
</feature>
<keyword evidence="4 7" id="KW-0732">Signal</keyword>
<dbReference type="PANTHER" id="PTHR10030:SF37">
    <property type="entry name" value="ALPHA-L-FUCOSIDASE-RELATED"/>
    <property type="match status" value="1"/>
</dbReference>
<dbReference type="SMART" id="SM00812">
    <property type="entry name" value="Alpha_L_fucos"/>
    <property type="match status" value="1"/>
</dbReference>
<evidence type="ECO:0000256" key="4">
    <source>
        <dbReference type="ARBA" id="ARBA00022729"/>
    </source>
</evidence>
<dbReference type="InterPro" id="IPR057739">
    <property type="entry name" value="Glyco_hydro_29_N"/>
</dbReference>
<dbReference type="PRINTS" id="PR00741">
    <property type="entry name" value="GLHYDRLASE29"/>
</dbReference>
<dbReference type="Pfam" id="PF01120">
    <property type="entry name" value="Alpha_L_fucos"/>
    <property type="match status" value="1"/>
</dbReference>
<dbReference type="Proteomes" id="UP000199024">
    <property type="component" value="Unassembled WGS sequence"/>
</dbReference>
<dbReference type="GO" id="GO:0006004">
    <property type="term" value="P:fucose metabolic process"/>
    <property type="evidence" value="ECO:0007669"/>
    <property type="project" value="InterPro"/>
</dbReference>
<reference evidence="10 11" key="1">
    <citation type="submission" date="2016-10" db="EMBL/GenBank/DDBJ databases">
        <authorList>
            <person name="de Groot N.N."/>
        </authorList>
    </citation>
    <scope>NUCLEOTIDE SEQUENCE [LARGE SCALE GENOMIC DNA]</scope>
    <source>
        <strain evidence="10 11">DSM 21001</strain>
    </source>
</reference>
<comment type="similarity">
    <text evidence="2">Belongs to the glycosyl hydrolase 29 family.</text>
</comment>
<feature type="chain" id="PRO_5011470813" description="alpha-L-fucosidase" evidence="7">
    <location>
        <begin position="18"/>
        <end position="472"/>
    </location>
</feature>
<dbReference type="InterPro" id="IPR000933">
    <property type="entry name" value="Glyco_hydro_29"/>
</dbReference>
<feature type="domain" description="Glycoside hydrolase family 29 N-terminal" evidence="8">
    <location>
        <begin position="25"/>
        <end position="377"/>
    </location>
</feature>
<evidence type="ECO:0000259" key="8">
    <source>
        <dbReference type="Pfam" id="PF01120"/>
    </source>
</evidence>
<keyword evidence="11" id="KW-1185">Reference proteome</keyword>
<comment type="function">
    <text evidence="1">Alpha-L-fucosidase is responsible for hydrolyzing the alpha-1,6-linked fucose joined to the reducing-end N-acetylglucosamine of the carbohydrate moieties of glycoproteins.</text>
</comment>
<gene>
    <name evidence="10" type="ORF">SAMN05421771_0250</name>
</gene>
<keyword evidence="5" id="KW-0378">Hydrolase</keyword>
<dbReference type="InterPro" id="IPR013780">
    <property type="entry name" value="Glyco_hydro_b"/>
</dbReference>
<dbReference type="InterPro" id="IPR017853">
    <property type="entry name" value="GH"/>
</dbReference>
<evidence type="ECO:0000256" key="5">
    <source>
        <dbReference type="ARBA" id="ARBA00022801"/>
    </source>
</evidence>
<accession>A0A1I6L4G9</accession>
<evidence type="ECO:0000313" key="10">
    <source>
        <dbReference type="EMBL" id="SFR98383.1"/>
    </source>
</evidence>
<dbReference type="Pfam" id="PF16757">
    <property type="entry name" value="Fucosidase_C"/>
    <property type="match status" value="1"/>
</dbReference>
<dbReference type="GO" id="GO:0004560">
    <property type="term" value="F:alpha-L-fucosidase activity"/>
    <property type="evidence" value="ECO:0007669"/>
    <property type="project" value="InterPro"/>
</dbReference>
<keyword evidence="6" id="KW-0326">Glycosidase</keyword>
<name>A0A1I6L4G9_9BACT</name>
<feature type="signal peptide" evidence="7">
    <location>
        <begin position="1"/>
        <end position="17"/>
    </location>
</feature>
<dbReference type="STRING" id="474950.SAMN05421771_0250"/>
<dbReference type="InterPro" id="IPR031919">
    <property type="entry name" value="Fucosidase_C"/>
</dbReference>
<dbReference type="PANTHER" id="PTHR10030">
    <property type="entry name" value="ALPHA-L-FUCOSIDASE"/>
    <property type="match status" value="1"/>
</dbReference>
<dbReference type="EMBL" id="FOZL01000001">
    <property type="protein sequence ID" value="SFR98383.1"/>
    <property type="molecule type" value="Genomic_DNA"/>
</dbReference>
<evidence type="ECO:0000259" key="9">
    <source>
        <dbReference type="Pfam" id="PF16757"/>
    </source>
</evidence>
<dbReference type="InterPro" id="IPR016286">
    <property type="entry name" value="FUC_metazoa-typ"/>
</dbReference>
<evidence type="ECO:0000256" key="2">
    <source>
        <dbReference type="ARBA" id="ARBA00007951"/>
    </source>
</evidence>
<dbReference type="EC" id="3.2.1.51" evidence="3"/>
<dbReference type="Gene3D" id="2.60.40.1180">
    <property type="entry name" value="Golgi alpha-mannosidase II"/>
    <property type="match status" value="1"/>
</dbReference>
<dbReference type="SUPFAM" id="SSF51445">
    <property type="entry name" value="(Trans)glycosidases"/>
    <property type="match status" value="1"/>
</dbReference>
<protein>
    <recommendedName>
        <fullName evidence="3">alpha-L-fucosidase</fullName>
        <ecNumber evidence="3">3.2.1.51</ecNumber>
    </recommendedName>
</protein>